<keyword evidence="7 11" id="KW-1133">Transmembrane helix</keyword>
<feature type="transmembrane region" description="Helical" evidence="11">
    <location>
        <begin position="513"/>
        <end position="532"/>
    </location>
</feature>
<evidence type="ECO:0000256" key="2">
    <source>
        <dbReference type="ARBA" id="ARBA00004236"/>
    </source>
</evidence>
<dbReference type="InterPro" id="IPR006202">
    <property type="entry name" value="Neur_chan_lig-bd"/>
</dbReference>
<evidence type="ECO:0000256" key="6">
    <source>
        <dbReference type="ARBA" id="ARBA00022729"/>
    </source>
</evidence>
<keyword evidence="8 11" id="KW-0406">Ion transport</keyword>
<keyword evidence="15" id="KW-0675">Receptor</keyword>
<evidence type="ECO:0000313" key="16">
    <source>
        <dbReference type="Proteomes" id="UP000198287"/>
    </source>
</evidence>
<dbReference type="InterPro" id="IPR036719">
    <property type="entry name" value="Neuro-gated_channel_TM_sf"/>
</dbReference>
<protein>
    <submittedName>
        <fullName evidence="15">Gamma-aminobutyric acid receptor subunit rho-2</fullName>
    </submittedName>
</protein>
<name>A0A226EVA2_FOLCA</name>
<keyword evidence="6" id="KW-0732">Signal</keyword>
<dbReference type="GO" id="GO:0005230">
    <property type="term" value="F:extracellular ligand-gated monoatomic ion channel activity"/>
    <property type="evidence" value="ECO:0007669"/>
    <property type="project" value="InterPro"/>
</dbReference>
<dbReference type="InterPro" id="IPR006201">
    <property type="entry name" value="Neur_channel"/>
</dbReference>
<evidence type="ECO:0000259" key="14">
    <source>
        <dbReference type="Pfam" id="PF02932"/>
    </source>
</evidence>
<evidence type="ECO:0000256" key="12">
    <source>
        <dbReference type="SAM" id="MobiDB-lite"/>
    </source>
</evidence>
<evidence type="ECO:0000256" key="1">
    <source>
        <dbReference type="ARBA" id="ARBA00004141"/>
    </source>
</evidence>
<evidence type="ECO:0000256" key="10">
    <source>
        <dbReference type="ARBA" id="ARBA00023303"/>
    </source>
</evidence>
<dbReference type="PANTHER" id="PTHR18945">
    <property type="entry name" value="NEUROTRANSMITTER GATED ION CHANNEL"/>
    <property type="match status" value="1"/>
</dbReference>
<feature type="region of interest" description="Disordered" evidence="12">
    <location>
        <begin position="412"/>
        <end position="443"/>
    </location>
</feature>
<comment type="caution">
    <text evidence="15">The sequence shown here is derived from an EMBL/GenBank/DDBJ whole genome shotgun (WGS) entry which is preliminary data.</text>
</comment>
<dbReference type="Pfam" id="PF02932">
    <property type="entry name" value="Neur_chan_memb"/>
    <property type="match status" value="1"/>
</dbReference>
<evidence type="ECO:0000256" key="8">
    <source>
        <dbReference type="ARBA" id="ARBA00023065"/>
    </source>
</evidence>
<dbReference type="GO" id="GO:0005254">
    <property type="term" value="F:chloride channel activity"/>
    <property type="evidence" value="ECO:0007669"/>
    <property type="project" value="UniProtKB-ARBA"/>
</dbReference>
<dbReference type="Pfam" id="PF02931">
    <property type="entry name" value="Neur_chan_LBD"/>
    <property type="match status" value="1"/>
</dbReference>
<dbReference type="OrthoDB" id="8175758at2759"/>
<dbReference type="PRINTS" id="PR00253">
    <property type="entry name" value="GABAARECEPTR"/>
</dbReference>
<evidence type="ECO:0000256" key="7">
    <source>
        <dbReference type="ARBA" id="ARBA00022989"/>
    </source>
</evidence>
<feature type="transmembrane region" description="Helical" evidence="11">
    <location>
        <begin position="383"/>
        <end position="405"/>
    </location>
</feature>
<dbReference type="GO" id="GO:0005886">
    <property type="term" value="C:plasma membrane"/>
    <property type="evidence" value="ECO:0007669"/>
    <property type="project" value="UniProtKB-SubCell"/>
</dbReference>
<reference evidence="15 16" key="1">
    <citation type="submission" date="2015-12" db="EMBL/GenBank/DDBJ databases">
        <title>The genome of Folsomia candida.</title>
        <authorList>
            <person name="Faddeeva A."/>
            <person name="Derks M.F."/>
            <person name="Anvar Y."/>
            <person name="Smit S."/>
            <person name="Van Straalen N."/>
            <person name="Roelofs D."/>
        </authorList>
    </citation>
    <scope>NUCLEOTIDE SEQUENCE [LARGE SCALE GENOMIC DNA]</scope>
    <source>
        <strain evidence="15 16">VU population</strain>
        <tissue evidence="15">Whole body</tissue>
    </source>
</reference>
<dbReference type="GO" id="GO:0099095">
    <property type="term" value="F:ligand-gated monoatomic anion channel activity"/>
    <property type="evidence" value="ECO:0007669"/>
    <property type="project" value="UniProtKB-ARBA"/>
</dbReference>
<dbReference type="SUPFAM" id="SSF63712">
    <property type="entry name" value="Nicotinic receptor ligand binding domain-like"/>
    <property type="match status" value="1"/>
</dbReference>
<comment type="subcellular location">
    <subcellularLocation>
        <location evidence="2">Cell membrane</location>
    </subcellularLocation>
    <subcellularLocation>
        <location evidence="1">Membrane</location>
        <topology evidence="1">Multi-pass membrane protein</topology>
    </subcellularLocation>
</comment>
<keyword evidence="3 11" id="KW-0813">Transport</keyword>
<dbReference type="InterPro" id="IPR006028">
    <property type="entry name" value="GABAA/Glycine_rcpt"/>
</dbReference>
<evidence type="ECO:0000313" key="15">
    <source>
        <dbReference type="EMBL" id="OXA61555.1"/>
    </source>
</evidence>
<dbReference type="GO" id="GO:0004888">
    <property type="term" value="F:transmembrane signaling receptor activity"/>
    <property type="evidence" value="ECO:0007669"/>
    <property type="project" value="InterPro"/>
</dbReference>
<evidence type="ECO:0000256" key="5">
    <source>
        <dbReference type="ARBA" id="ARBA00022692"/>
    </source>
</evidence>
<dbReference type="PROSITE" id="PS00236">
    <property type="entry name" value="NEUROTR_ION_CHANNEL"/>
    <property type="match status" value="1"/>
</dbReference>
<dbReference type="PRINTS" id="PR00252">
    <property type="entry name" value="NRIONCHANNEL"/>
</dbReference>
<evidence type="ECO:0000256" key="3">
    <source>
        <dbReference type="ARBA" id="ARBA00022448"/>
    </source>
</evidence>
<dbReference type="InterPro" id="IPR036734">
    <property type="entry name" value="Neur_chan_lig-bd_sf"/>
</dbReference>
<dbReference type="InterPro" id="IPR018000">
    <property type="entry name" value="Neurotransmitter_ion_chnl_CS"/>
</dbReference>
<feature type="domain" description="Neurotransmitter-gated ion-channel ligand-binding" evidence="13">
    <location>
        <begin position="85"/>
        <end position="317"/>
    </location>
</feature>
<dbReference type="InterPro" id="IPR006029">
    <property type="entry name" value="Neurotrans-gated_channel_TM"/>
</dbReference>
<keyword evidence="5 11" id="KW-0812">Transmembrane</keyword>
<comment type="similarity">
    <text evidence="11">Belongs to the ligand-gated ion channel (TC 1.A.9) family.</text>
</comment>
<accession>A0A226EVA2</accession>
<feature type="domain" description="Neurotransmitter-gated ion-channel transmembrane" evidence="14">
    <location>
        <begin position="325"/>
        <end position="481"/>
    </location>
</feature>
<dbReference type="InterPro" id="IPR038050">
    <property type="entry name" value="Neuro_actylchol_rec"/>
</dbReference>
<dbReference type="Gene3D" id="1.20.58.390">
    <property type="entry name" value="Neurotransmitter-gated ion-channel transmembrane domain"/>
    <property type="match status" value="1"/>
</dbReference>
<evidence type="ECO:0000256" key="9">
    <source>
        <dbReference type="ARBA" id="ARBA00023136"/>
    </source>
</evidence>
<dbReference type="EMBL" id="LNIX01000001">
    <property type="protein sequence ID" value="OXA61555.1"/>
    <property type="molecule type" value="Genomic_DNA"/>
</dbReference>
<evidence type="ECO:0000256" key="11">
    <source>
        <dbReference type="RuleBase" id="RU000687"/>
    </source>
</evidence>
<dbReference type="Gene3D" id="2.70.170.10">
    <property type="entry name" value="Neurotransmitter-gated ion-channel ligand-binding domain"/>
    <property type="match status" value="1"/>
</dbReference>
<evidence type="ECO:0000256" key="4">
    <source>
        <dbReference type="ARBA" id="ARBA00022475"/>
    </source>
</evidence>
<sequence length="548" mass="61975">MLNEIQDDEDNNDAIFRLEGPGNLQVLHLLHYEDCMATYRNSSAYFVRSSHCQGGSQRSSVSGNLLTPKPVFATPKHKNAFIIPENYNPHQAPPLHNGDEPLSIQFSILVFGIFDVNELAGDISLEANLKIFWRDTRLANLTREKEGTEVVRPSSQYIVVNPSLVTQIWTPDIFIDHMKSSSEPSLISKAASLRLYPDGAISTTIYLQNIYESTNNFKFEPTGSLRYSARTLINLSCRMDFVFYPADTQKCSLDLKSYAYSNQTLTLAWKNNLGPEMAYPLDLHNFDVALETGPDYIQTTRSASYSAISFSLYLRRKLSYHIIQTFIPSSLFTIVSWLSFLVPPESTPGRMALTVTTLLTLTAMFSSVRQNVPSVSYVKGLDFWMLGCIVFVFISLAEYTIYLKLRSMKEERKRRKESMTSTQQTMHRRRRSGRISSTSSTAPLNWSNNNSLVMDFRDSTVAAPLLLNKSNNGSSTGCGSSTCPTSSPRINDTTIADANTDLAAMLEKYTPRILPIAFVIFNFIFWPCLLIKSDYYNLRHSKEMYYSL</sequence>
<evidence type="ECO:0000259" key="13">
    <source>
        <dbReference type="Pfam" id="PF02931"/>
    </source>
</evidence>
<dbReference type="STRING" id="158441.A0A226EVA2"/>
<feature type="transmembrane region" description="Helical" evidence="11">
    <location>
        <begin position="318"/>
        <end position="339"/>
    </location>
</feature>
<gene>
    <name evidence="15" type="ORF">Fcan01_03354</name>
</gene>
<organism evidence="15 16">
    <name type="scientific">Folsomia candida</name>
    <name type="common">Springtail</name>
    <dbReference type="NCBI Taxonomy" id="158441"/>
    <lineage>
        <taxon>Eukaryota</taxon>
        <taxon>Metazoa</taxon>
        <taxon>Ecdysozoa</taxon>
        <taxon>Arthropoda</taxon>
        <taxon>Hexapoda</taxon>
        <taxon>Collembola</taxon>
        <taxon>Entomobryomorpha</taxon>
        <taxon>Isotomoidea</taxon>
        <taxon>Isotomidae</taxon>
        <taxon>Proisotominae</taxon>
        <taxon>Folsomia</taxon>
    </lineage>
</organism>
<feature type="transmembrane region" description="Helical" evidence="11">
    <location>
        <begin position="351"/>
        <end position="368"/>
    </location>
</feature>
<dbReference type="Proteomes" id="UP000198287">
    <property type="component" value="Unassembled WGS sequence"/>
</dbReference>
<proteinExistence type="inferred from homology"/>
<dbReference type="CDD" id="cd19049">
    <property type="entry name" value="LGIC_TM_anion"/>
    <property type="match status" value="1"/>
</dbReference>
<keyword evidence="16" id="KW-1185">Reference proteome</keyword>
<dbReference type="AlphaFoldDB" id="A0A226EVA2"/>
<keyword evidence="9 11" id="KW-0472">Membrane</keyword>
<keyword evidence="10 11" id="KW-0407">Ion channel</keyword>
<keyword evidence="4" id="KW-1003">Cell membrane</keyword>
<dbReference type="SUPFAM" id="SSF90112">
    <property type="entry name" value="Neurotransmitter-gated ion-channel transmembrane pore"/>
    <property type="match status" value="1"/>
</dbReference>